<reference evidence="6 7" key="1">
    <citation type="submission" date="2018-06" db="EMBL/GenBank/DDBJ databases">
        <title>Genomic Encyclopedia of Type Strains, Phase IV (KMG-IV): sequencing the most valuable type-strain genomes for metagenomic binning, comparative biology and taxonomic classification.</title>
        <authorList>
            <person name="Goeker M."/>
        </authorList>
    </citation>
    <scope>NUCLEOTIDE SEQUENCE [LARGE SCALE GENOMIC DNA]</scope>
    <source>
        <strain evidence="6 7">DSM 5</strain>
    </source>
</reference>
<comment type="subunit">
    <text evidence="2">Heterodimer of SbcC and SbcD.</text>
</comment>
<evidence type="ECO:0000313" key="7">
    <source>
        <dbReference type="Proteomes" id="UP000248646"/>
    </source>
</evidence>
<protein>
    <recommendedName>
        <fullName evidence="3">Nuclease SbcCD subunit C</fullName>
    </recommendedName>
</protein>
<dbReference type="Gene3D" id="3.40.50.300">
    <property type="entry name" value="P-loop containing nucleotide triphosphate hydrolases"/>
    <property type="match status" value="1"/>
</dbReference>
<feature type="domain" description="Rad50/SbcC-type AAA" evidence="5">
    <location>
        <begin position="8"/>
        <end position="252"/>
    </location>
</feature>
<feature type="coiled-coil region" evidence="4">
    <location>
        <begin position="463"/>
        <end position="535"/>
    </location>
</feature>
<accession>A0A2W7MN21</accession>
<dbReference type="InterPro" id="IPR027417">
    <property type="entry name" value="P-loop_NTPase"/>
</dbReference>
<dbReference type="AlphaFoldDB" id="A0A2W7MN21"/>
<dbReference type="PANTHER" id="PTHR32114:SF2">
    <property type="entry name" value="ABC TRANSPORTER ABCH.3"/>
    <property type="match status" value="1"/>
</dbReference>
<name>A0A2W7MN21_9BACI</name>
<dbReference type="GO" id="GO:0016887">
    <property type="term" value="F:ATP hydrolysis activity"/>
    <property type="evidence" value="ECO:0007669"/>
    <property type="project" value="InterPro"/>
</dbReference>
<dbReference type="SUPFAM" id="SSF52540">
    <property type="entry name" value="P-loop containing nucleoside triphosphate hydrolases"/>
    <property type="match status" value="2"/>
</dbReference>
<keyword evidence="4" id="KW-0175">Coiled coil</keyword>
<evidence type="ECO:0000256" key="4">
    <source>
        <dbReference type="SAM" id="Coils"/>
    </source>
</evidence>
<proteinExistence type="inferred from homology"/>
<feature type="coiled-coil region" evidence="4">
    <location>
        <begin position="236"/>
        <end position="286"/>
    </location>
</feature>
<dbReference type="RefSeq" id="WP_111438541.1">
    <property type="nucleotide sequence ID" value="NZ_QKZI01000001.1"/>
</dbReference>
<evidence type="ECO:0000256" key="1">
    <source>
        <dbReference type="ARBA" id="ARBA00006930"/>
    </source>
</evidence>
<dbReference type="GO" id="GO:0006302">
    <property type="term" value="P:double-strand break repair"/>
    <property type="evidence" value="ECO:0007669"/>
    <property type="project" value="InterPro"/>
</dbReference>
<dbReference type="Proteomes" id="UP000248646">
    <property type="component" value="Unassembled WGS sequence"/>
</dbReference>
<evidence type="ECO:0000256" key="3">
    <source>
        <dbReference type="ARBA" id="ARBA00013368"/>
    </source>
</evidence>
<dbReference type="PANTHER" id="PTHR32114">
    <property type="entry name" value="ABC TRANSPORTER ABCH.3"/>
    <property type="match status" value="1"/>
</dbReference>
<gene>
    <name evidence="6" type="ORF">C7437_1011060</name>
</gene>
<organism evidence="6 7">
    <name type="scientific">Psychrobacillus insolitus</name>
    <dbReference type="NCBI Taxonomy" id="1461"/>
    <lineage>
        <taxon>Bacteria</taxon>
        <taxon>Bacillati</taxon>
        <taxon>Bacillota</taxon>
        <taxon>Bacilli</taxon>
        <taxon>Bacillales</taxon>
        <taxon>Bacillaceae</taxon>
        <taxon>Psychrobacillus</taxon>
    </lineage>
</organism>
<dbReference type="InterPro" id="IPR038729">
    <property type="entry name" value="Rad50/SbcC_AAA"/>
</dbReference>
<comment type="similarity">
    <text evidence="1">Belongs to the SMC family. SbcC subfamily.</text>
</comment>
<comment type="caution">
    <text evidence="6">The sequence shown here is derived from an EMBL/GenBank/DDBJ whole genome shotgun (WGS) entry which is preliminary data.</text>
</comment>
<dbReference type="EMBL" id="QKZI01000001">
    <property type="protein sequence ID" value="PZX07938.1"/>
    <property type="molecule type" value="Genomic_DNA"/>
</dbReference>
<evidence type="ECO:0000259" key="5">
    <source>
        <dbReference type="Pfam" id="PF13476"/>
    </source>
</evidence>
<sequence>MKNVKLLSINLENFKGIKQFSLVTNGESVRVFGDNATGKTTLLDGFLWLLFDKDSQNKKDFSIKALETTGDEVHNLNHIVEATFNIDGTEVLLKKVYFEEWVQKRGSSSKEFSGHKTKYYIDEVPKKKKEYTDYVAELVEEELFKLITSPTFFNEQIKWQDRRKLLLEISGDISDDEVFASDNQLAGLNLILKGRSLDDHRKVIAERRKLINEDLKTIPIRINEINKSIPVDVVDIESLKNDSKDIEKQMDENKTLIHNIQNGQALQSKQLELGKVQNDLETVKRTFESDSKEKLYQLQTKLQEEQSNLKINDMKISEQNQGISYANGNLKRINEDLVKLRDEWKHINAKQFEHVEECVCPTCEQDLPVDQVDAARQKALESFNAKKSTMLAEIDTKGKGIAQNKNKSLEDINSNIANLEKFNTIRSEKVKQIEKVAAEIATLKGTLKDVSESPEYIKFMNLGQALEQEIASIKNQSEQATVDIKNANIQLASKKHLIDAEIAEYANIGNLKARIQEYEEQEEMLAKEYQKLEHQVFLTEEFVRRKVELLTEKINAKFKLARFKLFENQINGGLNEVCETTYNGVDYGSLNNAMRVNVGLDIIETLSNHYGIVAPIFVDNAEAVTKLNAIDAQIISLVVSEQDKTLRVESKGDDNLTILNMEVI</sequence>
<dbReference type="Gene3D" id="1.10.287.510">
    <property type="entry name" value="Helix hairpin bin"/>
    <property type="match status" value="1"/>
</dbReference>
<dbReference type="Pfam" id="PF13476">
    <property type="entry name" value="AAA_23"/>
    <property type="match status" value="1"/>
</dbReference>
<keyword evidence="7" id="KW-1185">Reference proteome</keyword>
<dbReference type="OrthoDB" id="1698838at2"/>
<evidence type="ECO:0000313" key="6">
    <source>
        <dbReference type="EMBL" id="PZX07938.1"/>
    </source>
</evidence>
<evidence type="ECO:0000256" key="2">
    <source>
        <dbReference type="ARBA" id="ARBA00011322"/>
    </source>
</evidence>